<dbReference type="InterPro" id="IPR055360">
    <property type="entry name" value="bAvd"/>
</dbReference>
<dbReference type="CDD" id="cd16376">
    <property type="entry name" value="Avd_like"/>
    <property type="match status" value="1"/>
</dbReference>
<name>A0A1F4NQK2_UNCK3</name>
<organism evidence="2 3">
    <name type="scientific">candidate division Kazan bacterium RIFCSPLOWO2_01_FULL_45_19</name>
    <dbReference type="NCBI Taxonomy" id="1798538"/>
    <lineage>
        <taxon>Bacteria</taxon>
        <taxon>Bacteria division Kazan-3B-28</taxon>
    </lineage>
</organism>
<protein>
    <recommendedName>
        <fullName evidence="1">bAvd-like domain-containing protein</fullName>
    </recommendedName>
</protein>
<dbReference type="Gene3D" id="1.20.1440.60">
    <property type="entry name" value="23S rRNA-intervening sequence"/>
    <property type="match status" value="1"/>
</dbReference>
<feature type="domain" description="bAvd-like" evidence="1">
    <location>
        <begin position="3"/>
        <end position="81"/>
    </location>
</feature>
<dbReference type="EMBL" id="METD01000001">
    <property type="protein sequence ID" value="OGB73690.1"/>
    <property type="molecule type" value="Genomic_DNA"/>
</dbReference>
<sequence>MGQNVTHQTLELLELLLGASKLPVGTEKTQLLHNANSKLELIKILVRMSFEVKAISDKQYLALQSSLQELGKMLGGWMRSINR</sequence>
<proteinExistence type="predicted"/>
<dbReference type="InterPro" id="IPR036583">
    <property type="entry name" value="23S_rRNA_IVS_sf"/>
</dbReference>
<comment type="caution">
    <text evidence="2">The sequence shown here is derived from an EMBL/GenBank/DDBJ whole genome shotgun (WGS) entry which is preliminary data.</text>
</comment>
<evidence type="ECO:0000313" key="3">
    <source>
        <dbReference type="Proteomes" id="UP000178085"/>
    </source>
</evidence>
<dbReference type="Proteomes" id="UP000178085">
    <property type="component" value="Unassembled WGS sequence"/>
</dbReference>
<dbReference type="SUPFAM" id="SSF158446">
    <property type="entry name" value="IVS-encoded protein-like"/>
    <property type="match status" value="1"/>
</dbReference>
<evidence type="ECO:0000259" key="1">
    <source>
        <dbReference type="Pfam" id="PF22296"/>
    </source>
</evidence>
<dbReference type="Pfam" id="PF22296">
    <property type="entry name" value="bAvd"/>
    <property type="match status" value="1"/>
</dbReference>
<reference evidence="2 3" key="1">
    <citation type="journal article" date="2016" name="Nat. Commun.">
        <title>Thousands of microbial genomes shed light on interconnected biogeochemical processes in an aquifer system.</title>
        <authorList>
            <person name="Anantharaman K."/>
            <person name="Brown C.T."/>
            <person name="Hug L.A."/>
            <person name="Sharon I."/>
            <person name="Castelle C.J."/>
            <person name="Probst A.J."/>
            <person name="Thomas B.C."/>
            <person name="Singh A."/>
            <person name="Wilkins M.J."/>
            <person name="Karaoz U."/>
            <person name="Brodie E.L."/>
            <person name="Williams K.H."/>
            <person name="Hubbard S.S."/>
            <person name="Banfield J.F."/>
        </authorList>
    </citation>
    <scope>NUCLEOTIDE SEQUENCE [LARGE SCALE GENOMIC DNA]</scope>
</reference>
<dbReference type="AlphaFoldDB" id="A0A1F4NQK2"/>
<accession>A0A1F4NQK2</accession>
<evidence type="ECO:0000313" key="2">
    <source>
        <dbReference type="EMBL" id="OGB73690.1"/>
    </source>
</evidence>
<gene>
    <name evidence="2" type="ORF">A3K51_02530</name>
</gene>